<evidence type="ECO:0000256" key="2">
    <source>
        <dbReference type="SAM" id="SignalP"/>
    </source>
</evidence>
<feature type="signal peptide" evidence="2">
    <location>
        <begin position="1"/>
        <end position="17"/>
    </location>
</feature>
<feature type="compositionally biased region" description="Low complexity" evidence="1">
    <location>
        <begin position="26"/>
        <end position="64"/>
    </location>
</feature>
<dbReference type="Proteomes" id="UP000184111">
    <property type="component" value="Unassembled WGS sequence"/>
</dbReference>
<evidence type="ECO:0000313" key="4">
    <source>
        <dbReference type="Proteomes" id="UP000184111"/>
    </source>
</evidence>
<reference evidence="3 4" key="1">
    <citation type="submission" date="2016-11" db="EMBL/GenBank/DDBJ databases">
        <authorList>
            <person name="Jaros S."/>
            <person name="Januszkiewicz K."/>
            <person name="Wedrychowicz H."/>
        </authorList>
    </citation>
    <scope>NUCLEOTIDE SEQUENCE [LARGE SCALE GENOMIC DNA]</scope>
    <source>
        <strain evidence="3 4">CGMCC 4.2025</strain>
    </source>
</reference>
<dbReference type="STRING" id="310782.SAMN05216499_105132"/>
<feature type="chain" id="PRO_5039057010" description="Lipoprotein" evidence="2">
    <location>
        <begin position="18"/>
        <end position="219"/>
    </location>
</feature>
<evidence type="ECO:0000256" key="1">
    <source>
        <dbReference type="SAM" id="MobiDB-lite"/>
    </source>
</evidence>
<protein>
    <recommendedName>
        <fullName evidence="5">Lipoprotein</fullName>
    </recommendedName>
</protein>
<dbReference type="AlphaFoldDB" id="A0A1M7C3Z8"/>
<accession>A0A1M7C3Z8</accession>
<proteinExistence type="predicted"/>
<organism evidence="3 4">
    <name type="scientific">Actinacidiphila paucisporea</name>
    <dbReference type="NCBI Taxonomy" id="310782"/>
    <lineage>
        <taxon>Bacteria</taxon>
        <taxon>Bacillati</taxon>
        <taxon>Actinomycetota</taxon>
        <taxon>Actinomycetes</taxon>
        <taxon>Kitasatosporales</taxon>
        <taxon>Streptomycetaceae</taxon>
        <taxon>Actinacidiphila</taxon>
    </lineage>
</organism>
<evidence type="ECO:0000313" key="3">
    <source>
        <dbReference type="EMBL" id="SHL61955.1"/>
    </source>
</evidence>
<keyword evidence="2" id="KW-0732">Signal</keyword>
<keyword evidence="4" id="KW-1185">Reference proteome</keyword>
<gene>
    <name evidence="3" type="ORF">SAMN05216499_105132</name>
</gene>
<dbReference type="RefSeq" id="WP_073496446.1">
    <property type="nucleotide sequence ID" value="NZ_FRBI01000005.1"/>
</dbReference>
<dbReference type="OrthoDB" id="9102188at2"/>
<sequence length="219" mass="22349">MTTPRELLLTSAGFVLAAVVTTACGSSGGSTHATGSTSTTASAPVTSATTDSPTSASGPPAAESNPAGDIPDNQAYVAFSPRGGGFTVKVPEGWARTDAGAVTTFTDKLNRIQIEALSGGAAPTPSTVTATVVPRLRQSIANFASPKVSAVSRRAGQAVLLTYRGDAAADPVTGKVVKDAFERYAFHQAGREVDLTLSGPVGADNVDPWRIVTDSLTWR</sequence>
<feature type="region of interest" description="Disordered" evidence="1">
    <location>
        <begin position="26"/>
        <end position="76"/>
    </location>
</feature>
<dbReference type="EMBL" id="FRBI01000005">
    <property type="protein sequence ID" value="SHL61955.1"/>
    <property type="molecule type" value="Genomic_DNA"/>
</dbReference>
<name>A0A1M7C3Z8_9ACTN</name>
<dbReference type="PROSITE" id="PS51257">
    <property type="entry name" value="PROKAR_LIPOPROTEIN"/>
    <property type="match status" value="1"/>
</dbReference>
<evidence type="ECO:0008006" key="5">
    <source>
        <dbReference type="Google" id="ProtNLM"/>
    </source>
</evidence>